<dbReference type="Gene3D" id="3.30.420.100">
    <property type="match status" value="1"/>
</dbReference>
<reference evidence="9" key="1">
    <citation type="submission" date="2012-11" db="EMBL/GenBank/DDBJ databases">
        <authorList>
            <person name="Lucero-Rivera Y.E."/>
            <person name="Tovar-Ramirez D."/>
        </authorList>
    </citation>
    <scope>NUCLEOTIDE SEQUENCE [LARGE SCALE GENOMIC DNA]</scope>
    <source>
        <strain evidence="9">Araruama</strain>
    </source>
</reference>
<dbReference type="SUPFAM" id="SSF53137">
    <property type="entry name" value="Translational machinery components"/>
    <property type="match status" value="1"/>
</dbReference>
<keyword evidence="3 7" id="KW-0694">RNA-binding</keyword>
<evidence type="ECO:0000256" key="6">
    <source>
        <dbReference type="ARBA" id="ARBA00035197"/>
    </source>
</evidence>
<gene>
    <name evidence="7 8" type="primary">rplR</name>
    <name evidence="8" type="ORF">OMM_06302</name>
</gene>
<dbReference type="InterPro" id="IPR057268">
    <property type="entry name" value="Ribosomal_L18"/>
</dbReference>
<organism evidence="8 9">
    <name type="scientific">Candidatus Magnetoglobus multicellularis str. Araruama</name>
    <dbReference type="NCBI Taxonomy" id="890399"/>
    <lineage>
        <taxon>Bacteria</taxon>
        <taxon>Pseudomonadati</taxon>
        <taxon>Thermodesulfobacteriota</taxon>
        <taxon>Desulfobacteria</taxon>
        <taxon>Desulfobacterales</taxon>
        <taxon>Desulfobacteraceae</taxon>
        <taxon>Candidatus Magnetoglobus</taxon>
    </lineage>
</organism>
<dbReference type="EMBL" id="ATBP01000006">
    <property type="protein sequence ID" value="ETR74481.1"/>
    <property type="molecule type" value="Genomic_DNA"/>
</dbReference>
<dbReference type="AlphaFoldDB" id="A0A1V1PHV7"/>
<comment type="caution">
    <text evidence="8">The sequence shown here is derived from an EMBL/GenBank/DDBJ whole genome shotgun (WGS) entry which is preliminary data.</text>
</comment>
<evidence type="ECO:0000313" key="8">
    <source>
        <dbReference type="EMBL" id="ETR74481.1"/>
    </source>
</evidence>
<dbReference type="InterPro" id="IPR005484">
    <property type="entry name" value="Ribosomal_uL18_bac/plant/anim"/>
</dbReference>
<dbReference type="Pfam" id="PF00861">
    <property type="entry name" value="Ribosomal_L18p"/>
    <property type="match status" value="1"/>
</dbReference>
<comment type="similarity">
    <text evidence="1 7">Belongs to the universal ribosomal protein uL18 family.</text>
</comment>
<evidence type="ECO:0000256" key="1">
    <source>
        <dbReference type="ARBA" id="ARBA00007116"/>
    </source>
</evidence>
<dbReference type="GO" id="GO:0008097">
    <property type="term" value="F:5S rRNA binding"/>
    <property type="evidence" value="ECO:0007669"/>
    <property type="project" value="TreeGrafter"/>
</dbReference>
<evidence type="ECO:0000256" key="2">
    <source>
        <dbReference type="ARBA" id="ARBA00022730"/>
    </source>
</evidence>
<evidence type="ECO:0000256" key="7">
    <source>
        <dbReference type="HAMAP-Rule" id="MF_01337"/>
    </source>
</evidence>
<dbReference type="GO" id="GO:0022625">
    <property type="term" value="C:cytosolic large ribosomal subunit"/>
    <property type="evidence" value="ECO:0007669"/>
    <property type="project" value="TreeGrafter"/>
</dbReference>
<dbReference type="CDD" id="cd00432">
    <property type="entry name" value="Ribosomal_L18_L5e"/>
    <property type="match status" value="1"/>
</dbReference>
<comment type="function">
    <text evidence="7">This is one of the proteins that bind and probably mediate the attachment of the 5S RNA into the large ribosomal subunit, where it forms part of the central protuberance.</text>
</comment>
<accession>A0A1V1PHV7</accession>
<dbReference type="GO" id="GO:0006412">
    <property type="term" value="P:translation"/>
    <property type="evidence" value="ECO:0007669"/>
    <property type="project" value="UniProtKB-UniRule"/>
</dbReference>
<keyword evidence="2 7" id="KW-0699">rRNA-binding</keyword>
<keyword evidence="4 7" id="KW-0689">Ribosomal protein</keyword>
<dbReference type="HAMAP" id="MF_01337_B">
    <property type="entry name" value="Ribosomal_uL18_B"/>
    <property type="match status" value="1"/>
</dbReference>
<protein>
    <recommendedName>
        <fullName evidence="6 7">Large ribosomal subunit protein uL18</fullName>
    </recommendedName>
</protein>
<keyword evidence="5 7" id="KW-0687">Ribonucleoprotein</keyword>
<evidence type="ECO:0000256" key="3">
    <source>
        <dbReference type="ARBA" id="ARBA00022884"/>
    </source>
</evidence>
<comment type="subunit">
    <text evidence="7">Part of the 50S ribosomal subunit; part of the 5S rRNA/L5/L18/L25 subcomplex. Contacts the 5S and 23S rRNAs.</text>
</comment>
<evidence type="ECO:0000256" key="5">
    <source>
        <dbReference type="ARBA" id="ARBA00023274"/>
    </source>
</evidence>
<dbReference type="FunFam" id="3.30.420.100:FF:000001">
    <property type="entry name" value="50S ribosomal protein L18"/>
    <property type="match status" value="1"/>
</dbReference>
<sequence length="130" mass="14948">MNDFHIKCHGDRIVDQKLRLKRKKRIRKKISGTTQKPRLTVYKSCKHIYAQLIDDIDSNTLLSASSLEKEVKELPPFESKTKMAKHIGEIIARRAIDKGIKRVVFDRNGYMFHGRVKAIADGAKEVGLIF</sequence>
<evidence type="ECO:0000256" key="4">
    <source>
        <dbReference type="ARBA" id="ARBA00022980"/>
    </source>
</evidence>
<dbReference type="NCBIfam" id="TIGR00060">
    <property type="entry name" value="L18_bact"/>
    <property type="match status" value="1"/>
</dbReference>
<proteinExistence type="inferred from homology"/>
<dbReference type="InterPro" id="IPR004389">
    <property type="entry name" value="Ribosomal_uL18_bac-type"/>
</dbReference>
<dbReference type="PANTHER" id="PTHR12899:SF3">
    <property type="entry name" value="LARGE RIBOSOMAL SUBUNIT PROTEIN UL18M"/>
    <property type="match status" value="1"/>
</dbReference>
<dbReference type="GO" id="GO:0003735">
    <property type="term" value="F:structural constituent of ribosome"/>
    <property type="evidence" value="ECO:0007669"/>
    <property type="project" value="InterPro"/>
</dbReference>
<evidence type="ECO:0000313" key="9">
    <source>
        <dbReference type="Proteomes" id="UP000189670"/>
    </source>
</evidence>
<name>A0A1V1PHV7_9BACT</name>
<dbReference type="PANTHER" id="PTHR12899">
    <property type="entry name" value="39S RIBOSOMAL PROTEIN L18, MITOCHONDRIAL"/>
    <property type="match status" value="1"/>
</dbReference>
<dbReference type="Proteomes" id="UP000189670">
    <property type="component" value="Unassembled WGS sequence"/>
</dbReference>